<dbReference type="PANTHER" id="PTHR45646:SF11">
    <property type="entry name" value="SERINE_THREONINE-PROTEIN KINASE DOA"/>
    <property type="match status" value="1"/>
</dbReference>
<sequence length="413" mass="46764">MLPNDWSLDIGNETEKLEKYHEGGFCPIQLGECIADRFTILHKLGHGGFGTVWLVRDAANRHGRYVALKVVSAEYSEDYEPAAVLDRLKKYERDHGSPGVFLVELERLFHTNFTLKNVALKLWESLEPLTEQELLADDMFGTPLGAANLILPRGYLSTRICILDFDQAFLTDNAPREVPYIPAPYLALEFIFTLTNSPAADVWALGCVLFNLRYPMQLFWDFSASDAEATAKTICYTLGPLPKEWMAVPFLDGWPVHEPLEPDTQGKPEAIKLVDHSNDKCSLEDVVDGIREPRPPASSTSQKPRTGLEYFCLQVPKIDFRDHAGKERFEAEKTRPIPKEDAKPFVDLTRKMFNYDYTKRITARQVLEHPWMRETGQKTRAPGALLMGAHDASLPLRTNRPMDKSQATQQAAQ</sequence>
<feature type="binding site" evidence="6">
    <location>
        <position position="69"/>
    </location>
    <ligand>
        <name>ATP</name>
        <dbReference type="ChEBI" id="CHEBI:30616"/>
    </ligand>
</feature>
<dbReference type="EMBL" id="MU854329">
    <property type="protein sequence ID" value="KAK4043250.1"/>
    <property type="molecule type" value="Genomic_DNA"/>
</dbReference>
<dbReference type="GO" id="GO:0004674">
    <property type="term" value="F:protein serine/threonine kinase activity"/>
    <property type="evidence" value="ECO:0007669"/>
    <property type="project" value="UniProtKB-KW"/>
</dbReference>
<protein>
    <submittedName>
        <fullName evidence="9">Kinase-like domain-containing protein</fullName>
    </submittedName>
</protein>
<dbReference type="PANTHER" id="PTHR45646">
    <property type="entry name" value="SERINE/THREONINE-PROTEIN KINASE DOA-RELATED"/>
    <property type="match status" value="1"/>
</dbReference>
<organism evidence="9 10">
    <name type="scientific">Parachaetomium inaequale</name>
    <dbReference type="NCBI Taxonomy" id="2588326"/>
    <lineage>
        <taxon>Eukaryota</taxon>
        <taxon>Fungi</taxon>
        <taxon>Dikarya</taxon>
        <taxon>Ascomycota</taxon>
        <taxon>Pezizomycotina</taxon>
        <taxon>Sordariomycetes</taxon>
        <taxon>Sordariomycetidae</taxon>
        <taxon>Sordariales</taxon>
        <taxon>Chaetomiaceae</taxon>
        <taxon>Parachaetomium</taxon>
    </lineage>
</organism>
<dbReference type="InterPro" id="IPR017441">
    <property type="entry name" value="Protein_kinase_ATP_BS"/>
</dbReference>
<accession>A0AAN6SUZ8</accession>
<keyword evidence="3 6" id="KW-0547">Nucleotide-binding</keyword>
<dbReference type="InterPro" id="IPR011009">
    <property type="entry name" value="Kinase-like_dom_sf"/>
</dbReference>
<dbReference type="GO" id="GO:0005634">
    <property type="term" value="C:nucleus"/>
    <property type="evidence" value="ECO:0007669"/>
    <property type="project" value="TreeGrafter"/>
</dbReference>
<keyword evidence="5 6" id="KW-0067">ATP-binding</keyword>
<evidence type="ECO:0000256" key="2">
    <source>
        <dbReference type="ARBA" id="ARBA00022679"/>
    </source>
</evidence>
<evidence type="ECO:0000256" key="4">
    <source>
        <dbReference type="ARBA" id="ARBA00022777"/>
    </source>
</evidence>
<feature type="domain" description="Protein kinase" evidence="8">
    <location>
        <begin position="38"/>
        <end position="372"/>
    </location>
</feature>
<dbReference type="PROSITE" id="PS00107">
    <property type="entry name" value="PROTEIN_KINASE_ATP"/>
    <property type="match status" value="1"/>
</dbReference>
<dbReference type="InterPro" id="IPR000719">
    <property type="entry name" value="Prot_kinase_dom"/>
</dbReference>
<keyword evidence="1" id="KW-0723">Serine/threonine-protein kinase</keyword>
<dbReference type="GO" id="GO:0043484">
    <property type="term" value="P:regulation of RNA splicing"/>
    <property type="evidence" value="ECO:0007669"/>
    <property type="project" value="TreeGrafter"/>
</dbReference>
<gene>
    <name evidence="9" type="ORF">C8A01DRAFT_32567</name>
</gene>
<dbReference type="AlphaFoldDB" id="A0AAN6SUZ8"/>
<reference evidence="10" key="1">
    <citation type="journal article" date="2023" name="Mol. Phylogenet. Evol.">
        <title>Genome-scale phylogeny and comparative genomics of the fungal order Sordariales.</title>
        <authorList>
            <person name="Hensen N."/>
            <person name="Bonometti L."/>
            <person name="Westerberg I."/>
            <person name="Brannstrom I.O."/>
            <person name="Guillou S."/>
            <person name="Cros-Aarteil S."/>
            <person name="Calhoun S."/>
            <person name="Haridas S."/>
            <person name="Kuo A."/>
            <person name="Mondo S."/>
            <person name="Pangilinan J."/>
            <person name="Riley R."/>
            <person name="LaButti K."/>
            <person name="Andreopoulos B."/>
            <person name="Lipzen A."/>
            <person name="Chen C."/>
            <person name="Yan M."/>
            <person name="Daum C."/>
            <person name="Ng V."/>
            <person name="Clum A."/>
            <person name="Steindorff A."/>
            <person name="Ohm R.A."/>
            <person name="Martin F."/>
            <person name="Silar P."/>
            <person name="Natvig D.O."/>
            <person name="Lalanne C."/>
            <person name="Gautier V."/>
            <person name="Ament-Velasquez S.L."/>
            <person name="Kruys A."/>
            <person name="Hutchinson M.I."/>
            <person name="Powell A.J."/>
            <person name="Barry K."/>
            <person name="Miller A.N."/>
            <person name="Grigoriev I.V."/>
            <person name="Debuchy R."/>
            <person name="Gladieux P."/>
            <person name="Hiltunen Thoren M."/>
            <person name="Johannesson H."/>
        </authorList>
    </citation>
    <scope>NUCLEOTIDE SEQUENCE [LARGE SCALE GENOMIC DNA]</scope>
    <source>
        <strain evidence="10">CBS 284.82</strain>
    </source>
</reference>
<dbReference type="SUPFAM" id="SSF56112">
    <property type="entry name" value="Protein kinase-like (PK-like)"/>
    <property type="match status" value="1"/>
</dbReference>
<dbReference type="SMART" id="SM00220">
    <property type="entry name" value="S_TKc"/>
    <property type="match status" value="1"/>
</dbReference>
<dbReference type="Gene3D" id="1.10.510.10">
    <property type="entry name" value="Transferase(Phosphotransferase) domain 1"/>
    <property type="match status" value="1"/>
</dbReference>
<evidence type="ECO:0000256" key="7">
    <source>
        <dbReference type="SAM" id="MobiDB-lite"/>
    </source>
</evidence>
<evidence type="ECO:0000259" key="8">
    <source>
        <dbReference type="PROSITE" id="PS50011"/>
    </source>
</evidence>
<proteinExistence type="predicted"/>
<feature type="region of interest" description="Disordered" evidence="7">
    <location>
        <begin position="393"/>
        <end position="413"/>
    </location>
</feature>
<dbReference type="Gene3D" id="3.30.200.20">
    <property type="entry name" value="Phosphorylase Kinase, domain 1"/>
    <property type="match status" value="1"/>
</dbReference>
<evidence type="ECO:0000313" key="10">
    <source>
        <dbReference type="Proteomes" id="UP001303115"/>
    </source>
</evidence>
<evidence type="ECO:0000256" key="3">
    <source>
        <dbReference type="ARBA" id="ARBA00022741"/>
    </source>
</evidence>
<keyword evidence="4 9" id="KW-0418">Kinase</keyword>
<keyword evidence="2" id="KW-0808">Transferase</keyword>
<keyword evidence="10" id="KW-1185">Reference proteome</keyword>
<dbReference type="PROSITE" id="PS50011">
    <property type="entry name" value="PROTEIN_KINASE_DOM"/>
    <property type="match status" value="1"/>
</dbReference>
<comment type="caution">
    <text evidence="9">The sequence shown here is derived from an EMBL/GenBank/DDBJ whole genome shotgun (WGS) entry which is preliminary data.</text>
</comment>
<evidence type="ECO:0000256" key="5">
    <source>
        <dbReference type="ARBA" id="ARBA00022840"/>
    </source>
</evidence>
<dbReference type="GO" id="GO:0005524">
    <property type="term" value="F:ATP binding"/>
    <property type="evidence" value="ECO:0007669"/>
    <property type="project" value="UniProtKB-UniRule"/>
</dbReference>
<dbReference type="InterPro" id="IPR051175">
    <property type="entry name" value="CLK_kinases"/>
</dbReference>
<evidence type="ECO:0000313" key="9">
    <source>
        <dbReference type="EMBL" id="KAK4043250.1"/>
    </source>
</evidence>
<evidence type="ECO:0000256" key="6">
    <source>
        <dbReference type="PROSITE-ProRule" id="PRU10141"/>
    </source>
</evidence>
<dbReference type="Proteomes" id="UP001303115">
    <property type="component" value="Unassembled WGS sequence"/>
</dbReference>
<evidence type="ECO:0000256" key="1">
    <source>
        <dbReference type="ARBA" id="ARBA00022527"/>
    </source>
</evidence>
<name>A0AAN6SUZ8_9PEZI</name>